<organism evidence="13 14">
    <name type="scientific">Terrimicrobium sacchariphilum</name>
    <dbReference type="NCBI Taxonomy" id="690879"/>
    <lineage>
        <taxon>Bacteria</taxon>
        <taxon>Pseudomonadati</taxon>
        <taxon>Verrucomicrobiota</taxon>
        <taxon>Terrimicrobiia</taxon>
        <taxon>Terrimicrobiales</taxon>
        <taxon>Terrimicrobiaceae</taxon>
        <taxon>Terrimicrobium</taxon>
    </lineage>
</organism>
<evidence type="ECO:0000256" key="6">
    <source>
        <dbReference type="ARBA" id="ARBA00022692"/>
    </source>
</evidence>
<dbReference type="STRING" id="690879.TSACC_23117"/>
<evidence type="ECO:0000256" key="3">
    <source>
        <dbReference type="ARBA" id="ARBA00022475"/>
    </source>
</evidence>
<evidence type="ECO:0000256" key="1">
    <source>
        <dbReference type="ARBA" id="ARBA00004377"/>
    </source>
</evidence>
<dbReference type="GO" id="GO:0005886">
    <property type="term" value="C:plasma membrane"/>
    <property type="evidence" value="ECO:0007669"/>
    <property type="project" value="UniProtKB-SubCell"/>
</dbReference>
<keyword evidence="14" id="KW-1185">Reference proteome</keyword>
<keyword evidence="3" id="KW-1003">Cell membrane</keyword>
<keyword evidence="5" id="KW-0997">Cell inner membrane</keyword>
<dbReference type="Pfam" id="PF12019">
    <property type="entry name" value="GspH"/>
    <property type="match status" value="1"/>
</dbReference>
<feature type="domain" description="General secretion pathway GspH" evidence="12">
    <location>
        <begin position="49"/>
        <end position="170"/>
    </location>
</feature>
<dbReference type="InterPro" id="IPR022346">
    <property type="entry name" value="T2SS_GspH"/>
</dbReference>
<dbReference type="GO" id="GO:0015627">
    <property type="term" value="C:type II protein secretion system complex"/>
    <property type="evidence" value="ECO:0007669"/>
    <property type="project" value="InterPro"/>
</dbReference>
<dbReference type="InterPro" id="IPR019836">
    <property type="entry name" value="Verru/Chthon_D"/>
</dbReference>
<sequence length="209" mass="22426">MIALLRKNIPTRAFSLVEMLVVISIIAILAGFSLPAMNQIQSATALSSASESLVDQLKLARQQAVTRNRPVEVRLYQLPDPSDASKKAWRGLQLFIVEEDGLVAAERPVYFPAQVRMADSATYSSLLDQSRVDVTQGSGADSGVTLPGVGGNYNYRAFRFRPDGSTSLASSAFATLYPGNAPTSGSAPAQNWFAVQIDSLTGAVQTFRP</sequence>
<dbReference type="Proteomes" id="UP000076023">
    <property type="component" value="Unassembled WGS sequence"/>
</dbReference>
<keyword evidence="6 11" id="KW-0812">Transmembrane</keyword>
<keyword evidence="4" id="KW-0488">Methylation</keyword>
<dbReference type="NCBIfam" id="TIGR02532">
    <property type="entry name" value="IV_pilin_GFxxxE"/>
    <property type="match status" value="1"/>
</dbReference>
<dbReference type="GO" id="GO:0015628">
    <property type="term" value="P:protein secretion by the type II secretion system"/>
    <property type="evidence" value="ECO:0007669"/>
    <property type="project" value="InterPro"/>
</dbReference>
<evidence type="ECO:0000256" key="8">
    <source>
        <dbReference type="ARBA" id="ARBA00023136"/>
    </source>
</evidence>
<evidence type="ECO:0000256" key="7">
    <source>
        <dbReference type="ARBA" id="ARBA00022989"/>
    </source>
</evidence>
<evidence type="ECO:0000313" key="14">
    <source>
        <dbReference type="Proteomes" id="UP000076023"/>
    </source>
</evidence>
<evidence type="ECO:0000313" key="13">
    <source>
        <dbReference type="EMBL" id="GAT34685.1"/>
    </source>
</evidence>
<name>A0A146GAP5_TERSA</name>
<comment type="subcellular location">
    <subcellularLocation>
        <location evidence="1">Cell inner membrane</location>
        <topology evidence="1">Single-pass membrane protein</topology>
    </subcellularLocation>
</comment>
<dbReference type="Gene3D" id="3.30.700.10">
    <property type="entry name" value="Glycoprotein, Type 4 Pilin"/>
    <property type="match status" value="1"/>
</dbReference>
<evidence type="ECO:0000256" key="4">
    <source>
        <dbReference type="ARBA" id="ARBA00022481"/>
    </source>
</evidence>
<evidence type="ECO:0000256" key="2">
    <source>
        <dbReference type="ARBA" id="ARBA00021549"/>
    </source>
</evidence>
<dbReference type="RefSeq" id="WP_075080297.1">
    <property type="nucleotide sequence ID" value="NZ_BDCO01000002.1"/>
</dbReference>
<comment type="caution">
    <text evidence="13">The sequence shown here is derived from an EMBL/GenBank/DDBJ whole genome shotgun (WGS) entry which is preliminary data.</text>
</comment>
<proteinExistence type="inferred from homology"/>
<reference evidence="14" key="1">
    <citation type="journal article" date="2017" name="Genome Announc.">
        <title>Draft Genome Sequence of Terrimicrobium sacchariphilum NM-5T, a Facultative Anaerobic Soil Bacterium of the Class Spartobacteria.</title>
        <authorList>
            <person name="Qiu Y.L."/>
            <person name="Tourlousse D.M."/>
            <person name="Matsuura N."/>
            <person name="Ohashi A."/>
            <person name="Sekiguchi Y."/>
        </authorList>
    </citation>
    <scope>NUCLEOTIDE SEQUENCE [LARGE SCALE GENOMIC DNA]</scope>
    <source>
        <strain evidence="14">NM-5</strain>
    </source>
</reference>
<dbReference type="InParanoid" id="A0A146GAP5"/>
<keyword evidence="7 11" id="KW-1133">Transmembrane helix</keyword>
<dbReference type="InterPro" id="IPR012902">
    <property type="entry name" value="N_methyl_site"/>
</dbReference>
<dbReference type="OrthoDB" id="190214at2"/>
<gene>
    <name evidence="13" type="ORF">TSACC_23117</name>
</gene>
<dbReference type="NCBIfam" id="TIGR02596">
    <property type="entry name" value="Verru_Chthon cassette protein D"/>
    <property type="match status" value="1"/>
</dbReference>
<evidence type="ECO:0000256" key="5">
    <source>
        <dbReference type="ARBA" id="ARBA00022519"/>
    </source>
</evidence>
<accession>A0A146GAP5</accession>
<feature type="transmembrane region" description="Helical" evidence="11">
    <location>
        <begin position="12"/>
        <end position="34"/>
    </location>
</feature>
<comment type="similarity">
    <text evidence="9">Belongs to the GSP H family.</text>
</comment>
<keyword evidence="8 11" id="KW-0472">Membrane</keyword>
<evidence type="ECO:0000259" key="12">
    <source>
        <dbReference type="Pfam" id="PF12019"/>
    </source>
</evidence>
<dbReference type="AlphaFoldDB" id="A0A146GAP5"/>
<evidence type="ECO:0000256" key="9">
    <source>
        <dbReference type="ARBA" id="ARBA00025772"/>
    </source>
</evidence>
<evidence type="ECO:0000256" key="10">
    <source>
        <dbReference type="ARBA" id="ARBA00030775"/>
    </source>
</evidence>
<dbReference type="Pfam" id="PF07963">
    <property type="entry name" value="N_methyl"/>
    <property type="match status" value="1"/>
</dbReference>
<protein>
    <recommendedName>
        <fullName evidence="2">Type II secretion system protein H</fullName>
    </recommendedName>
    <alternativeName>
        <fullName evidence="10">General secretion pathway protein H</fullName>
    </alternativeName>
</protein>
<dbReference type="EMBL" id="BDCO01000002">
    <property type="protein sequence ID" value="GAT34685.1"/>
    <property type="molecule type" value="Genomic_DNA"/>
</dbReference>
<dbReference type="InterPro" id="IPR045584">
    <property type="entry name" value="Pilin-like"/>
</dbReference>
<dbReference type="SUPFAM" id="SSF54523">
    <property type="entry name" value="Pili subunits"/>
    <property type="match status" value="1"/>
</dbReference>
<evidence type="ECO:0000256" key="11">
    <source>
        <dbReference type="SAM" id="Phobius"/>
    </source>
</evidence>